<evidence type="ECO:0000256" key="6">
    <source>
        <dbReference type="ARBA" id="ARBA00023163"/>
    </source>
</evidence>
<evidence type="ECO:0000313" key="11">
    <source>
        <dbReference type="EMBL" id="MFC3192872.1"/>
    </source>
</evidence>
<dbReference type="Gene3D" id="3.40.50.2300">
    <property type="match status" value="1"/>
</dbReference>
<dbReference type="InterPro" id="IPR009057">
    <property type="entry name" value="Homeodomain-like_sf"/>
</dbReference>
<dbReference type="InterPro" id="IPR015943">
    <property type="entry name" value="WD40/YVTN_repeat-like_dom_sf"/>
</dbReference>
<dbReference type="EMBL" id="JBHRTS010000001">
    <property type="protein sequence ID" value="MFC3192872.1"/>
    <property type="molecule type" value="Genomic_DNA"/>
</dbReference>
<accession>A0ABV7J6V5</accession>
<keyword evidence="6" id="KW-0804">Transcription</keyword>
<dbReference type="InterPro" id="IPR013783">
    <property type="entry name" value="Ig-like_fold"/>
</dbReference>
<dbReference type="SMART" id="SM00342">
    <property type="entry name" value="HTH_ARAC"/>
    <property type="match status" value="1"/>
</dbReference>
<dbReference type="InterPro" id="IPR018060">
    <property type="entry name" value="HTH_AraC"/>
</dbReference>
<evidence type="ECO:0000256" key="3">
    <source>
        <dbReference type="ARBA" id="ARBA00022553"/>
    </source>
</evidence>
<dbReference type="InterPro" id="IPR004358">
    <property type="entry name" value="Sig_transdc_His_kin-like_C"/>
</dbReference>
<evidence type="ECO:0000259" key="9">
    <source>
        <dbReference type="PROSITE" id="PS50109"/>
    </source>
</evidence>
<name>A0ABV7J6V5_9GAMM</name>
<proteinExistence type="predicted"/>
<dbReference type="InterPro" id="IPR036890">
    <property type="entry name" value="HATPase_C_sf"/>
</dbReference>
<dbReference type="EC" id="2.7.13.3" evidence="2"/>
<dbReference type="InterPro" id="IPR003594">
    <property type="entry name" value="HATPase_dom"/>
</dbReference>
<feature type="domain" description="Response regulatory" evidence="10">
    <location>
        <begin position="1037"/>
        <end position="1152"/>
    </location>
</feature>
<keyword evidence="3 7" id="KW-0597">Phosphoprotein</keyword>
<dbReference type="PANTHER" id="PTHR43547:SF2">
    <property type="entry name" value="HYBRID SIGNAL TRANSDUCTION HISTIDINE KINASE C"/>
    <property type="match status" value="1"/>
</dbReference>
<dbReference type="SUPFAM" id="SSF63829">
    <property type="entry name" value="Calcium-dependent phosphotriesterase"/>
    <property type="match status" value="2"/>
</dbReference>
<keyword evidence="4" id="KW-0805">Transcription regulation</keyword>
<dbReference type="PROSITE" id="PS00041">
    <property type="entry name" value="HTH_ARAC_FAMILY_1"/>
    <property type="match status" value="1"/>
</dbReference>
<dbReference type="SMART" id="SM00388">
    <property type="entry name" value="HisKA"/>
    <property type="match status" value="1"/>
</dbReference>
<protein>
    <recommendedName>
        <fullName evidence="2">histidine kinase</fullName>
        <ecNumber evidence="2">2.7.13.3</ecNumber>
    </recommendedName>
</protein>
<evidence type="ECO:0000256" key="2">
    <source>
        <dbReference type="ARBA" id="ARBA00012438"/>
    </source>
</evidence>
<evidence type="ECO:0000256" key="5">
    <source>
        <dbReference type="ARBA" id="ARBA00023125"/>
    </source>
</evidence>
<dbReference type="PROSITE" id="PS50109">
    <property type="entry name" value="HIS_KIN"/>
    <property type="match status" value="1"/>
</dbReference>
<dbReference type="Gene3D" id="1.10.10.60">
    <property type="entry name" value="Homeodomain-like"/>
    <property type="match status" value="1"/>
</dbReference>
<dbReference type="Gene3D" id="3.30.565.10">
    <property type="entry name" value="Histidine kinase-like ATPase, C-terminal domain"/>
    <property type="match status" value="1"/>
</dbReference>
<dbReference type="Pfam" id="PF00072">
    <property type="entry name" value="Response_reg"/>
    <property type="match status" value="1"/>
</dbReference>
<dbReference type="CDD" id="cd00082">
    <property type="entry name" value="HisKA"/>
    <property type="match status" value="1"/>
</dbReference>
<evidence type="ECO:0000259" key="10">
    <source>
        <dbReference type="PROSITE" id="PS50110"/>
    </source>
</evidence>
<feature type="domain" description="HTH araC/xylS-type" evidence="8">
    <location>
        <begin position="1186"/>
        <end position="1284"/>
    </location>
</feature>
<comment type="catalytic activity">
    <reaction evidence="1">
        <text>ATP + protein L-histidine = ADP + protein N-phospho-L-histidine.</text>
        <dbReference type="EC" id="2.7.13.3"/>
    </reaction>
</comment>
<dbReference type="InterPro" id="IPR011006">
    <property type="entry name" value="CheY-like_superfamily"/>
</dbReference>
<dbReference type="Gene3D" id="2.60.40.10">
    <property type="entry name" value="Immunoglobulins"/>
    <property type="match status" value="1"/>
</dbReference>
<dbReference type="CDD" id="cd00075">
    <property type="entry name" value="HATPase"/>
    <property type="match status" value="1"/>
</dbReference>
<dbReference type="InterPro" id="IPR001789">
    <property type="entry name" value="Sig_transdc_resp-reg_receiver"/>
</dbReference>
<evidence type="ECO:0000256" key="7">
    <source>
        <dbReference type="PROSITE-ProRule" id="PRU00169"/>
    </source>
</evidence>
<dbReference type="InterPro" id="IPR036097">
    <property type="entry name" value="HisK_dim/P_sf"/>
</dbReference>
<dbReference type="SUPFAM" id="SSF46689">
    <property type="entry name" value="Homeodomain-like"/>
    <property type="match status" value="1"/>
</dbReference>
<dbReference type="InterPro" id="IPR003661">
    <property type="entry name" value="HisK_dim/P_dom"/>
</dbReference>
<dbReference type="PANTHER" id="PTHR43547">
    <property type="entry name" value="TWO-COMPONENT HISTIDINE KINASE"/>
    <property type="match status" value="1"/>
</dbReference>
<keyword evidence="12" id="KW-1185">Reference proteome</keyword>
<dbReference type="InterPro" id="IPR011123">
    <property type="entry name" value="Y_Y_Y"/>
</dbReference>
<reference evidence="12" key="1">
    <citation type="journal article" date="2019" name="Int. J. Syst. Evol. Microbiol.">
        <title>The Global Catalogue of Microorganisms (GCM) 10K type strain sequencing project: providing services to taxonomists for standard genome sequencing and annotation.</title>
        <authorList>
            <consortium name="The Broad Institute Genomics Platform"/>
            <consortium name="The Broad Institute Genome Sequencing Center for Infectious Disease"/>
            <person name="Wu L."/>
            <person name="Ma J."/>
        </authorList>
    </citation>
    <scope>NUCLEOTIDE SEQUENCE [LARGE SCALE GENOMIC DNA]</scope>
    <source>
        <strain evidence="12">KCTC 42953</strain>
    </source>
</reference>
<evidence type="ECO:0000256" key="4">
    <source>
        <dbReference type="ARBA" id="ARBA00023015"/>
    </source>
</evidence>
<dbReference type="Pfam" id="PF12833">
    <property type="entry name" value="HTH_18"/>
    <property type="match status" value="1"/>
</dbReference>
<dbReference type="Pfam" id="PF02518">
    <property type="entry name" value="HATPase_c"/>
    <property type="match status" value="1"/>
</dbReference>
<dbReference type="SMART" id="SM00448">
    <property type="entry name" value="REC"/>
    <property type="match status" value="1"/>
</dbReference>
<organism evidence="11 12">
    <name type="scientific">Marinicella sediminis</name>
    <dbReference type="NCBI Taxonomy" id="1792834"/>
    <lineage>
        <taxon>Bacteria</taxon>
        <taxon>Pseudomonadati</taxon>
        <taxon>Pseudomonadota</taxon>
        <taxon>Gammaproteobacteria</taxon>
        <taxon>Lysobacterales</taxon>
        <taxon>Marinicellaceae</taxon>
        <taxon>Marinicella</taxon>
    </lineage>
</organism>
<keyword evidence="5" id="KW-0238">DNA-binding</keyword>
<dbReference type="InterPro" id="IPR018062">
    <property type="entry name" value="HTH_AraC-typ_CS"/>
</dbReference>
<dbReference type="PROSITE" id="PS01124">
    <property type="entry name" value="HTH_ARAC_FAMILY_2"/>
    <property type="match status" value="1"/>
</dbReference>
<feature type="domain" description="Histidine kinase" evidence="9">
    <location>
        <begin position="783"/>
        <end position="995"/>
    </location>
</feature>
<dbReference type="SUPFAM" id="SSF55874">
    <property type="entry name" value="ATPase domain of HSP90 chaperone/DNA topoisomerase II/histidine kinase"/>
    <property type="match status" value="1"/>
</dbReference>
<dbReference type="SUPFAM" id="SSF52172">
    <property type="entry name" value="CheY-like"/>
    <property type="match status" value="1"/>
</dbReference>
<dbReference type="InterPro" id="IPR005467">
    <property type="entry name" value="His_kinase_dom"/>
</dbReference>
<dbReference type="RefSeq" id="WP_198538059.1">
    <property type="nucleotide sequence ID" value="NZ_JBHRTS010000001.1"/>
</dbReference>
<gene>
    <name evidence="11" type="ORF">ACFODZ_01335</name>
</gene>
<dbReference type="Pfam" id="PF00512">
    <property type="entry name" value="HisKA"/>
    <property type="match status" value="1"/>
</dbReference>
<dbReference type="SMART" id="SM00387">
    <property type="entry name" value="HATPase_c"/>
    <property type="match status" value="1"/>
</dbReference>
<dbReference type="SUPFAM" id="SSF47384">
    <property type="entry name" value="Homodimeric domain of signal transducing histidine kinase"/>
    <property type="match status" value="1"/>
</dbReference>
<dbReference type="Gene3D" id="1.10.287.130">
    <property type="match status" value="1"/>
</dbReference>
<evidence type="ECO:0000259" key="8">
    <source>
        <dbReference type="PROSITE" id="PS01124"/>
    </source>
</evidence>
<comment type="caution">
    <text evidence="11">The sequence shown here is derived from an EMBL/GenBank/DDBJ whole genome shotgun (WGS) entry which is preliminary data.</text>
</comment>
<evidence type="ECO:0000256" key="1">
    <source>
        <dbReference type="ARBA" id="ARBA00000085"/>
    </source>
</evidence>
<dbReference type="InterPro" id="IPR011110">
    <property type="entry name" value="Reg_prop"/>
</dbReference>
<feature type="modified residue" description="4-aspartylphosphate" evidence="7">
    <location>
        <position position="1085"/>
    </location>
</feature>
<dbReference type="Gene3D" id="2.130.10.10">
    <property type="entry name" value="YVTN repeat-like/Quinoprotein amine dehydrogenase"/>
    <property type="match status" value="3"/>
</dbReference>
<dbReference type="Pfam" id="PF07495">
    <property type="entry name" value="Y_Y_Y"/>
    <property type="match status" value="1"/>
</dbReference>
<dbReference type="PROSITE" id="PS50110">
    <property type="entry name" value="RESPONSE_REGULATORY"/>
    <property type="match status" value="1"/>
</dbReference>
<evidence type="ECO:0000313" key="12">
    <source>
        <dbReference type="Proteomes" id="UP001595533"/>
    </source>
</evidence>
<sequence length="1291" mass="143622">MIQSSDGLVLLGTLKGLYRYDGYRVSQVNMPNGLPFNSVRALAEDGNGVIWIGTKEDGVFYIKSGLVFQLGGLEHIDYSSFQVMAQSEAHVYLIFDHVVIQVDQELQTTAFNNPIKETIFSAIVLGQDQLTAGLKDSVVSLNLGTSAVSSVAVRSDVPNRQKHLVHRDPQGRVWLGRSDGLYQYDPECHCFKGRDDVLHGVEIHTLGSDSKNLWIGTNQMGVYGFDSVSGKTTHFNFDSSNPKGINDKAVISVATSPLNDLYLGTFNGGLNHINLDTLKFGAVPGVGSGVNCLPSEVIYGMYELNTDELLVGTNQGFTLLNTTLKTCVDFYSQSNDSSLNTGQYVFSFFPRGDQVLLMGLTGIHLLDTSSKSIRRWSELIPNVPVFFLYELDDDSYLFGTDQGLYAFNETEQKLVKYMSEDGDEISLRFYHAAVTSGGTYVSGTGGLFKLAGNRLQQVTIQLENGHFVRDITGLSTDGNDGLLVAADKQYLLQFRPGEDVRDFSHLVNEKTFNVTVFEIIQDDFGRFWMSSDNGLYQLDLEDQRVHRYTESDGLQSNDFLLISSHKGASGKLYFGGRHGLNAFNPEDISINETPPKVVLTEVSQLNKTIGLGQQTMGGFLLEQPIEQLDFLELSHNDLDIGFEFAALDYAAPARNQFAYRLLGFNDDWQYVGADNRRANFTNLSPGNYTFEVKAANKDGVWNPEPRQLAITVYPAPWFSPWAYAAYGLIILLSIWGFVHYKTIASRNRARELQTQVAERTQEVVRQKQMVESLLDHKNEVFANVTHEFKTPLSLIVGPLDQLADLPVLDQHQDKVSMIKRNAQRLLLMVGQILKLSEAEQDKEVIREVQAVQPVCLMLFESFTPLAREKGIDLRLNNEHDVNVYATSECLEMVIGNLLSNAIKYTPQGGRVLISTEINKGHVSISVSDTGPGVSDQDKGRIFNRFVRLDGHQGVQGTGIGLAVVKEVTVANKGHAQVLDPVDGGAEFVVTFPVTDQQVDGGLTEAMTEQLVRNTGTEINQHVVVEQPDAQDDEQRPTVLIIEDNPDMQQHTLQVLQGGYQCLLASRGDEGIGLALKEIPDIIICDVMMPGMDGYQVTRVLRNDSKTSHIPIILLTALNTRESRIKGWRANIDRYVTKPFDAHELHAQLQNILSVRQLLQNQTAQIIENKGDLEHLDLTKQDIRFLDQLKAVIVEVFGNEYIQKADLASRMAISERQLQRKVKALIGVGPLDLLRDHRLEHGREKLREGLQVSQVSDLCGFSSVSYFGTCFKKKFGMTPKQYQQLGRSGASG</sequence>
<dbReference type="PRINTS" id="PR00344">
    <property type="entry name" value="BCTRLSENSOR"/>
</dbReference>
<dbReference type="Proteomes" id="UP001595533">
    <property type="component" value="Unassembled WGS sequence"/>
</dbReference>
<dbReference type="Pfam" id="PF07494">
    <property type="entry name" value="Reg_prop"/>
    <property type="match status" value="1"/>
</dbReference>